<dbReference type="RefSeq" id="XP_014563407.1">
    <property type="nucleotide sequence ID" value="XM_014707921.1"/>
</dbReference>
<dbReference type="InterPro" id="IPR050454">
    <property type="entry name" value="RTT106/SSRP1_HistChap/FACT"/>
</dbReference>
<dbReference type="InterPro" id="IPR000969">
    <property type="entry name" value="SSRP1/POB3"/>
</dbReference>
<keyword evidence="3 10" id="KW-0158">Chromosome</keyword>
<dbReference type="STRING" id="1354746.A0A0B2UK59"/>
<dbReference type="GO" id="GO:0042393">
    <property type="term" value="F:histone binding"/>
    <property type="evidence" value="ECO:0007669"/>
    <property type="project" value="TreeGrafter"/>
</dbReference>
<dbReference type="PRINTS" id="PR00887">
    <property type="entry name" value="SSRCOGNITION"/>
</dbReference>
<keyword evidence="5 10" id="KW-0227">DNA damage</keyword>
<feature type="region of interest" description="Disordered" evidence="11">
    <location>
        <begin position="399"/>
        <end position="418"/>
    </location>
</feature>
<dbReference type="InParanoid" id="A0A0B2UK59"/>
<accession>A0A0B2UK59</accession>
<sequence>MEVLTLSNCVLKSDASADTMVKISKDGIAIKTKDKTHVMTGDEIRDAELFYGARKMTMRIFGNCVYEIGGVDQNYTEELKRAFSQHFKINLYIKELEIANVLSGELGINSRNALEFRSKKTIFDVPVDDIEGVVDVRNELCISLKGMEIRFACDNRTVEEIKRSCSSMIDDEILKIEGLSLCYPRGKFGFVFFHEYFRMVGSSYEHKIAYKGIKSLHVLEKGHVNDGEKYVVIGVDPCIRQGQTMYEYVALSFDESEEEVNANDTRLKKEYSGMLSDIFVEIMQALCVIRPIRSVFEAKDGSRSLRCATKAYEGQLYPLDDCVIFLPKVFRLDLNVMTMVEFSRINLSTMQAKTFDMTIFCDKAYIFNGLAKDEFGGLEQYFHEKGIKARSEVIDDAISSEHESEEYEDDSIIVDSDE</sequence>
<feature type="domain" description="Histone chaperone RTT106/FACT complex subunit SPT16-like middle" evidence="12">
    <location>
        <begin position="302"/>
        <end position="392"/>
    </location>
</feature>
<name>A0A0B2UK59_9MICR</name>
<dbReference type="AlphaFoldDB" id="A0A0B2UK59"/>
<dbReference type="FunCoup" id="A0A0B2UK59">
    <property type="interactions" value="303"/>
</dbReference>
<comment type="caution">
    <text evidence="13">The sequence shown here is derived from an EMBL/GenBank/DDBJ whole genome shotgun (WGS) entry which is preliminary data.</text>
</comment>
<dbReference type="GO" id="GO:0005634">
    <property type="term" value="C:nucleus"/>
    <property type="evidence" value="ECO:0007669"/>
    <property type="project" value="UniProtKB-SubCell"/>
</dbReference>
<dbReference type="InterPro" id="IPR011993">
    <property type="entry name" value="PH-like_dom_sf"/>
</dbReference>
<evidence type="ECO:0000256" key="4">
    <source>
        <dbReference type="ARBA" id="ARBA00022705"/>
    </source>
</evidence>
<dbReference type="PANTHER" id="PTHR45849:SF3">
    <property type="entry name" value="HISTONE CHAPERONE RTT106"/>
    <property type="match status" value="1"/>
</dbReference>
<dbReference type="SUPFAM" id="SSF50729">
    <property type="entry name" value="PH domain-like"/>
    <property type="match status" value="1"/>
</dbReference>
<evidence type="ECO:0000256" key="11">
    <source>
        <dbReference type="SAM" id="MobiDB-lite"/>
    </source>
</evidence>
<dbReference type="Gene3D" id="2.30.29.150">
    <property type="match status" value="1"/>
</dbReference>
<dbReference type="PANTHER" id="PTHR45849">
    <property type="entry name" value="FACT COMPLEX SUBUNIT SSRP1"/>
    <property type="match status" value="1"/>
</dbReference>
<evidence type="ECO:0000256" key="10">
    <source>
        <dbReference type="RuleBase" id="RU364013"/>
    </source>
</evidence>
<keyword evidence="4 10" id="KW-0235">DNA replication</keyword>
<dbReference type="GO" id="GO:0005694">
    <property type="term" value="C:chromosome"/>
    <property type="evidence" value="ECO:0007669"/>
    <property type="project" value="UniProtKB-SubCell"/>
</dbReference>
<keyword evidence="14" id="KW-1185">Reference proteome</keyword>
<dbReference type="EMBL" id="JOKQ01000008">
    <property type="protein sequence ID" value="KHN69365.1"/>
    <property type="molecule type" value="Genomic_DNA"/>
</dbReference>
<dbReference type="GO" id="GO:0006260">
    <property type="term" value="P:DNA replication"/>
    <property type="evidence" value="ECO:0007669"/>
    <property type="project" value="UniProtKB-KW"/>
</dbReference>
<evidence type="ECO:0000256" key="2">
    <source>
        <dbReference type="ARBA" id="ARBA00010060"/>
    </source>
</evidence>
<dbReference type="GO" id="GO:0006281">
    <property type="term" value="P:DNA repair"/>
    <property type="evidence" value="ECO:0007669"/>
    <property type="project" value="UniProtKB-KW"/>
</dbReference>
<keyword evidence="9 10" id="KW-0539">Nucleus</keyword>
<evidence type="ECO:0000256" key="8">
    <source>
        <dbReference type="ARBA" id="ARBA00023204"/>
    </source>
</evidence>
<evidence type="ECO:0000256" key="9">
    <source>
        <dbReference type="ARBA" id="ARBA00023242"/>
    </source>
</evidence>
<comment type="subcellular location">
    <subcellularLocation>
        <location evidence="10">Nucleus</location>
    </subcellularLocation>
    <subcellularLocation>
        <location evidence="10">Chromosome</location>
    </subcellularLocation>
</comment>
<evidence type="ECO:0000259" key="12">
    <source>
        <dbReference type="SMART" id="SM01287"/>
    </source>
</evidence>
<keyword evidence="8 10" id="KW-0234">DNA repair</keyword>
<evidence type="ECO:0000256" key="6">
    <source>
        <dbReference type="ARBA" id="ARBA00023015"/>
    </source>
</evidence>
<evidence type="ECO:0000313" key="14">
    <source>
        <dbReference type="Proteomes" id="UP000031056"/>
    </source>
</evidence>
<comment type="similarity">
    <text evidence="1">Belongs to the RTT106 family.</text>
</comment>
<dbReference type="GO" id="GO:0003677">
    <property type="term" value="F:DNA binding"/>
    <property type="evidence" value="ECO:0007669"/>
    <property type="project" value="InterPro"/>
</dbReference>
<dbReference type="SMART" id="SM01287">
    <property type="entry name" value="Rtt106"/>
    <property type="match status" value="1"/>
</dbReference>
<dbReference type="InterPro" id="IPR013719">
    <property type="entry name" value="RTT106/SPT16-like_middle_dom"/>
</dbReference>
<evidence type="ECO:0000256" key="3">
    <source>
        <dbReference type="ARBA" id="ARBA00022454"/>
    </source>
</evidence>
<reference evidence="13 14" key="1">
    <citation type="journal article" date="2014" name="MBio">
        <title>The Ordospora colligata genome; evolution of extreme reduction in microsporidia and host-to-parasite horizontal gene transfer.</title>
        <authorList>
            <person name="Pombert J.-F."/>
            <person name="Haag K.L."/>
            <person name="Beidas S."/>
            <person name="Ebert D."/>
            <person name="Keeling P.J."/>
        </authorList>
    </citation>
    <scope>NUCLEOTIDE SEQUENCE [LARGE SCALE GENOMIC DNA]</scope>
    <source>
        <strain evidence="13 14">OC4</strain>
    </source>
</reference>
<keyword evidence="7 10" id="KW-0804">Transcription</keyword>
<dbReference type="Pfam" id="PF21103">
    <property type="entry name" value="PH1_SSRP1-like"/>
    <property type="match status" value="1"/>
</dbReference>
<dbReference type="GO" id="GO:0031491">
    <property type="term" value="F:nucleosome binding"/>
    <property type="evidence" value="ECO:0007669"/>
    <property type="project" value="TreeGrafter"/>
</dbReference>
<dbReference type="InterPro" id="IPR048993">
    <property type="entry name" value="SSRP1-like_PH1"/>
</dbReference>
<comment type="function">
    <text evidence="10">Component of the FACT complex, a general chromatin factor that acts to reorganize nucleosomes. The FACT complex is involved in multiple processes that require DNA as a template such as mRNA elongation, DNA replication and DNA repair. During transcription elongation the FACT complex acts as a histone chaperone that both destabilizes and restores nucleosomal structure. It facilitates the passage of RNA polymerase II and transcription by promoting the dissociation of one histone H2A-H2B dimer from the nucleosome, then subsequently promotes the reestablishment of the nucleosome following the passage of RNA polymerase II.</text>
</comment>
<comment type="similarity">
    <text evidence="2 10">Belongs to the SSRP1 family.</text>
</comment>
<dbReference type="Gene3D" id="2.30.29.30">
    <property type="entry name" value="Pleckstrin-homology domain (PH domain)/Phosphotyrosine-binding domain (PTB)"/>
    <property type="match status" value="2"/>
</dbReference>
<feature type="compositionally biased region" description="Acidic residues" evidence="11">
    <location>
        <begin position="403"/>
        <end position="418"/>
    </location>
</feature>
<evidence type="ECO:0000256" key="1">
    <source>
        <dbReference type="ARBA" id="ARBA00006159"/>
    </source>
</evidence>
<gene>
    <name evidence="13" type="ORF">M896_081010</name>
</gene>
<evidence type="ECO:0000256" key="5">
    <source>
        <dbReference type="ARBA" id="ARBA00022763"/>
    </source>
</evidence>
<protein>
    <recommendedName>
        <fullName evidence="10">FACT complex subunit POB3</fullName>
    </recommendedName>
</protein>
<dbReference type="HOGENOM" id="CLU_017374_0_1_1"/>
<proteinExistence type="inferred from homology"/>
<dbReference type="Proteomes" id="UP000031056">
    <property type="component" value="Unassembled WGS sequence"/>
</dbReference>
<dbReference type="OrthoDB" id="2193092at2759"/>
<evidence type="ECO:0000313" key="13">
    <source>
        <dbReference type="EMBL" id="KHN69365.1"/>
    </source>
</evidence>
<dbReference type="GeneID" id="26262141"/>
<keyword evidence="6 10" id="KW-0805">Transcription regulation</keyword>
<dbReference type="Pfam" id="PF08512">
    <property type="entry name" value="Rttp106-like_middle"/>
    <property type="match status" value="1"/>
</dbReference>
<evidence type="ECO:0000256" key="7">
    <source>
        <dbReference type="ARBA" id="ARBA00023163"/>
    </source>
</evidence>
<organism evidence="13 14">
    <name type="scientific">Ordospora colligata OC4</name>
    <dbReference type="NCBI Taxonomy" id="1354746"/>
    <lineage>
        <taxon>Eukaryota</taxon>
        <taxon>Fungi</taxon>
        <taxon>Fungi incertae sedis</taxon>
        <taxon>Microsporidia</taxon>
        <taxon>Ordosporidae</taxon>
        <taxon>Ordospora</taxon>
    </lineage>
</organism>
<dbReference type="VEuPathDB" id="MicrosporidiaDB:M896_081010"/>